<keyword evidence="6" id="KW-0411">Iron-sulfur</keyword>
<dbReference type="EMBL" id="JAMBEP010000003">
    <property type="protein sequence ID" value="MCL1635587.1"/>
    <property type="molecule type" value="Genomic_DNA"/>
</dbReference>
<dbReference type="InterPro" id="IPR007419">
    <property type="entry name" value="BFD-like_2Fe2S-bd_dom"/>
</dbReference>
<organism evidence="11 12">
    <name type="scientific">Luteimonas galliterrae</name>
    <dbReference type="NCBI Taxonomy" id="2940486"/>
    <lineage>
        <taxon>Bacteria</taxon>
        <taxon>Pseudomonadati</taxon>
        <taxon>Pseudomonadota</taxon>
        <taxon>Gammaproteobacteria</taxon>
        <taxon>Lysobacterales</taxon>
        <taxon>Lysobacteraceae</taxon>
        <taxon>Luteimonas</taxon>
    </lineage>
</organism>
<dbReference type="Pfam" id="PF04324">
    <property type="entry name" value="Fer2_BFD"/>
    <property type="match status" value="1"/>
</dbReference>
<accession>A0ABT0ML30</accession>
<evidence type="ECO:0000259" key="10">
    <source>
        <dbReference type="Pfam" id="PF04324"/>
    </source>
</evidence>
<dbReference type="RefSeq" id="WP_249475276.1">
    <property type="nucleotide sequence ID" value="NZ_JAMBEP010000003.1"/>
</dbReference>
<name>A0ABT0ML30_9GAMM</name>
<dbReference type="Proteomes" id="UP001431217">
    <property type="component" value="Unassembled WGS sequence"/>
</dbReference>
<evidence type="ECO:0000256" key="3">
    <source>
        <dbReference type="ARBA" id="ARBA00022723"/>
    </source>
</evidence>
<evidence type="ECO:0000256" key="9">
    <source>
        <dbReference type="ARBA" id="ARBA00046332"/>
    </source>
</evidence>
<evidence type="ECO:0000256" key="8">
    <source>
        <dbReference type="ARBA" id="ARBA00039386"/>
    </source>
</evidence>
<protein>
    <recommendedName>
        <fullName evidence="8">Bacterioferritin-associated ferredoxin</fullName>
    </recommendedName>
</protein>
<keyword evidence="4" id="KW-0249">Electron transport</keyword>
<comment type="cofactor">
    <cofactor evidence="7">
        <name>[2Fe-2S] cluster</name>
        <dbReference type="ChEBI" id="CHEBI:190135"/>
    </cofactor>
</comment>
<evidence type="ECO:0000313" key="11">
    <source>
        <dbReference type="EMBL" id="MCL1635587.1"/>
    </source>
</evidence>
<dbReference type="PANTHER" id="PTHR37424:SF1">
    <property type="entry name" value="BACTERIOFERRITIN-ASSOCIATED FERREDOXIN"/>
    <property type="match status" value="1"/>
</dbReference>
<dbReference type="Gene3D" id="1.10.10.1100">
    <property type="entry name" value="BFD-like [2Fe-2S]-binding domain"/>
    <property type="match status" value="1"/>
</dbReference>
<reference evidence="11 12" key="1">
    <citation type="submission" date="2022-05" db="EMBL/GenBank/DDBJ databases">
        <title>Luteimonas sp. SX5, whole genome shotgun sequencing project.</title>
        <authorList>
            <person name="Zhao G."/>
            <person name="Shen L."/>
        </authorList>
    </citation>
    <scope>NUCLEOTIDE SEQUENCE [LARGE SCALE GENOMIC DNA]</scope>
    <source>
        <strain evidence="11 12">SX5</strain>
    </source>
</reference>
<keyword evidence="1" id="KW-0813">Transport</keyword>
<sequence>MYVCVCNGVTDHDIRQAADAGCRSVAELTMRTGCGACCGTCLDSAAETLELARGDNAAKNALPLLSQAA</sequence>
<keyword evidence="2" id="KW-0001">2Fe-2S</keyword>
<keyword evidence="12" id="KW-1185">Reference proteome</keyword>
<keyword evidence="5" id="KW-0408">Iron</keyword>
<evidence type="ECO:0000313" key="12">
    <source>
        <dbReference type="Proteomes" id="UP001431217"/>
    </source>
</evidence>
<comment type="caution">
    <text evidence="11">The sequence shown here is derived from an EMBL/GenBank/DDBJ whole genome shotgun (WGS) entry which is preliminary data.</text>
</comment>
<evidence type="ECO:0000256" key="6">
    <source>
        <dbReference type="ARBA" id="ARBA00023014"/>
    </source>
</evidence>
<evidence type="ECO:0000256" key="2">
    <source>
        <dbReference type="ARBA" id="ARBA00022714"/>
    </source>
</evidence>
<dbReference type="InterPro" id="IPR041854">
    <property type="entry name" value="BFD-like_2Fe2S-bd_dom_sf"/>
</dbReference>
<evidence type="ECO:0000256" key="4">
    <source>
        <dbReference type="ARBA" id="ARBA00022982"/>
    </source>
</evidence>
<feature type="domain" description="BFD-like [2Fe-2S]-binding" evidence="10">
    <location>
        <begin position="2"/>
        <end position="49"/>
    </location>
</feature>
<dbReference type="PANTHER" id="PTHR37424">
    <property type="entry name" value="BACTERIOFERRITIN-ASSOCIATED FERREDOXIN"/>
    <property type="match status" value="1"/>
</dbReference>
<evidence type="ECO:0000256" key="7">
    <source>
        <dbReference type="ARBA" id="ARBA00034078"/>
    </source>
</evidence>
<evidence type="ECO:0000256" key="5">
    <source>
        <dbReference type="ARBA" id="ARBA00023004"/>
    </source>
</evidence>
<gene>
    <name evidence="11" type="ORF">M2650_13240</name>
</gene>
<proteinExistence type="inferred from homology"/>
<keyword evidence="3" id="KW-0479">Metal-binding</keyword>
<comment type="similarity">
    <text evidence="9">Belongs to the Bfd family.</text>
</comment>
<evidence type="ECO:0000256" key="1">
    <source>
        <dbReference type="ARBA" id="ARBA00022448"/>
    </source>
</evidence>
<dbReference type="InterPro" id="IPR052371">
    <property type="entry name" value="BFD-associated_ferredoxin"/>
</dbReference>